<dbReference type="PROSITE" id="PS00484">
    <property type="entry name" value="THYROGLOBULIN_1_1"/>
    <property type="match status" value="1"/>
</dbReference>
<dbReference type="InterPro" id="IPR036880">
    <property type="entry name" value="Kunitz_BPTI_sf"/>
</dbReference>
<dbReference type="CDD" id="cd00109">
    <property type="entry name" value="Kunitz-type"/>
    <property type="match status" value="1"/>
</dbReference>
<dbReference type="Pfam" id="PF00086">
    <property type="entry name" value="Thyroglobulin_1"/>
    <property type="match status" value="4"/>
</dbReference>
<dbReference type="SMART" id="SM00289">
    <property type="entry name" value="WR1"/>
    <property type="match status" value="2"/>
</dbReference>
<keyword evidence="3" id="KW-0677">Repeat</keyword>
<feature type="domain" description="BPTI/Kunitz inhibitor" evidence="8">
    <location>
        <begin position="406"/>
        <end position="456"/>
    </location>
</feature>
<dbReference type="InterPro" id="IPR002223">
    <property type="entry name" value="Kunitz_BPTI"/>
</dbReference>
<feature type="domain" description="Thyroglobulin type-1" evidence="9">
    <location>
        <begin position="436"/>
        <end position="509"/>
    </location>
</feature>
<dbReference type="InterPro" id="IPR000716">
    <property type="entry name" value="Thyroglobulin_1"/>
</dbReference>
<dbReference type="InterPro" id="IPR006150">
    <property type="entry name" value="Cys_repeat_1"/>
</dbReference>
<keyword evidence="7" id="KW-0812">Transmembrane</keyword>
<dbReference type="GO" id="GO:0004867">
    <property type="term" value="F:serine-type endopeptidase inhibitor activity"/>
    <property type="evidence" value="ECO:0007669"/>
    <property type="project" value="InterPro"/>
</dbReference>
<comment type="subcellular location">
    <subcellularLocation>
        <location evidence="1">Secreted</location>
    </subcellularLocation>
</comment>
<protein>
    <submittedName>
        <fullName evidence="10">Kunitz domain-containing protein</fullName>
    </submittedName>
</protein>
<feature type="transmembrane region" description="Helical" evidence="7">
    <location>
        <begin position="828"/>
        <end position="848"/>
    </location>
</feature>
<dbReference type="Pfam" id="PF00014">
    <property type="entry name" value="Kunitz_BPTI"/>
    <property type="match status" value="1"/>
</dbReference>
<comment type="caution">
    <text evidence="10">The sequence shown here is derived from an EMBL/GenBank/DDBJ whole genome shotgun (WGS) entry which is preliminary data.</text>
</comment>
<accession>A0AAV4ATU6</accession>
<name>A0AAV4ATU6_9GAST</name>
<dbReference type="InterPro" id="IPR028150">
    <property type="entry name" value="Lustrin_cystein"/>
</dbReference>
<dbReference type="SUPFAM" id="SSF57610">
    <property type="entry name" value="Thyroglobulin type-1 domain"/>
    <property type="match status" value="4"/>
</dbReference>
<dbReference type="SMART" id="SM00211">
    <property type="entry name" value="TY"/>
    <property type="match status" value="4"/>
</dbReference>
<dbReference type="Pfam" id="PF14625">
    <property type="entry name" value="Lustrin_cystein"/>
    <property type="match status" value="1"/>
</dbReference>
<keyword evidence="2" id="KW-0964">Secreted</keyword>
<feature type="domain" description="Thyroglobulin type-1" evidence="9">
    <location>
        <begin position="640"/>
        <end position="708"/>
    </location>
</feature>
<keyword evidence="7" id="KW-0472">Membrane</keyword>
<evidence type="ECO:0000259" key="9">
    <source>
        <dbReference type="PROSITE" id="PS51162"/>
    </source>
</evidence>
<proteinExistence type="predicted"/>
<keyword evidence="11" id="KW-1185">Reference proteome</keyword>
<feature type="disulfide bond" evidence="5">
    <location>
        <begin position="489"/>
        <end position="509"/>
    </location>
</feature>
<dbReference type="Proteomes" id="UP000735302">
    <property type="component" value="Unassembled WGS sequence"/>
</dbReference>
<evidence type="ECO:0000256" key="5">
    <source>
        <dbReference type="PROSITE-ProRule" id="PRU00500"/>
    </source>
</evidence>
<evidence type="ECO:0000256" key="2">
    <source>
        <dbReference type="ARBA" id="ARBA00022525"/>
    </source>
</evidence>
<dbReference type="PANTHER" id="PTHR12352">
    <property type="entry name" value="SECRETED MODULAR CALCIUM-BINDING PROTEIN"/>
    <property type="match status" value="1"/>
</dbReference>
<feature type="disulfide bond" evidence="5">
    <location>
        <begin position="284"/>
        <end position="291"/>
    </location>
</feature>
<evidence type="ECO:0000256" key="4">
    <source>
        <dbReference type="ARBA" id="ARBA00023157"/>
    </source>
</evidence>
<evidence type="ECO:0000313" key="11">
    <source>
        <dbReference type="Proteomes" id="UP000735302"/>
    </source>
</evidence>
<comment type="caution">
    <text evidence="5">Lacks conserved residue(s) required for the propagation of feature annotation.</text>
</comment>
<keyword evidence="4 5" id="KW-1015">Disulfide bond</keyword>
<dbReference type="SMART" id="SM00131">
    <property type="entry name" value="KU"/>
    <property type="match status" value="1"/>
</dbReference>
<evidence type="ECO:0000259" key="8">
    <source>
        <dbReference type="PROSITE" id="PS50279"/>
    </source>
</evidence>
<dbReference type="GO" id="GO:0005615">
    <property type="term" value="C:extracellular space"/>
    <property type="evidence" value="ECO:0007669"/>
    <property type="project" value="TreeGrafter"/>
</dbReference>
<feature type="compositionally biased region" description="Low complexity" evidence="6">
    <location>
        <begin position="801"/>
        <end position="814"/>
    </location>
</feature>
<dbReference type="PANTHER" id="PTHR12352:SF3">
    <property type="entry name" value="NIDOGEN-2"/>
    <property type="match status" value="1"/>
</dbReference>
<sequence>MSWDTKGQACICTQRNKYGPFCQQLVSGDMPAFDTVCRMKHVARTVFERNFAMANTRPEGIVLLHQDYVKQMYEMMEDYDWREEGITMVKVECTPDGNFEPMQCVRDVLTWTDIACYCVDHNGTELIGTRMDIKDGKPNCGGEDQQMCPVGYPLHGADGNMLKCGANVDRCPKGYECTRGAYGQQHCCLTRKDMSADVGTCPYGQPQGTCTSAKPCPDGHMCKTDGNEEGDGVKKVNVQLLEQGQRSPVTMSVLLMQCVQARKSAAPMDVLTCTADGYWASEQCHKAFGLCWCVTPMGHFVSDTMTHGPASCDSLTEFDIVRADQLKVDPATVELDGLSQCEAEQKQAATVVQERHITMQMMTDKNGDNDMDDDWYDDDMMDDEYSVGTNTYERLRVILPDIPLDCQLAPMTGPCRGYFPKWFYNPKMGTCDMFVWGMCQGNKNRFDSPAECYNTLPVSPNHATGIYIPRCMSDGDYSHKQCHDRYCWCVDEMGHYLDGLTTRGSELTCTANECFGGKKPNITCVKACTKPVCPGNPEAMCKVDLCSDDCAVKFVAEEGAEVDCQECFGGKKPNITCVKACTKPVCPGNPEAMCKVDLCSDDCAVKFVAEDGAEVDCQGNKCEVFTFDDEESKEECAVSLGVCEAQTCNVLNARAAARLKGLTSNDTSLILPECDQKGRFKPKQCQGQMCMCVDEFGKTVGEPSDDSCEGDSILEKLAESGINPANVKIGDLYEGSIKVDVEIIESLDDPTGKVALASNALRQAVESGDLDIVVDGQSFALDPEETIVTPQTASQVAQEVTTTTDGTTSSTPTPADDDDSGLTDTEKIIIGSVCGAVGLLILIIICYVRNVICNPN</sequence>
<feature type="domain" description="Thyroglobulin type-1" evidence="9">
    <location>
        <begin position="86"/>
        <end position="140"/>
    </location>
</feature>
<dbReference type="CDD" id="cd00191">
    <property type="entry name" value="TY"/>
    <property type="match status" value="3"/>
</dbReference>
<dbReference type="InterPro" id="IPR036857">
    <property type="entry name" value="Thyroglobulin_1_sf"/>
</dbReference>
<dbReference type="InterPro" id="IPR051950">
    <property type="entry name" value="Dev_reg/Prot_inhib"/>
</dbReference>
<evidence type="ECO:0000256" key="7">
    <source>
        <dbReference type="SAM" id="Phobius"/>
    </source>
</evidence>
<dbReference type="PROSITE" id="PS50279">
    <property type="entry name" value="BPTI_KUNITZ_2"/>
    <property type="match status" value="1"/>
</dbReference>
<feature type="compositionally biased region" description="Polar residues" evidence="6">
    <location>
        <begin position="790"/>
        <end position="800"/>
    </location>
</feature>
<dbReference type="SUPFAM" id="SSF57362">
    <property type="entry name" value="BPTI-like"/>
    <property type="match status" value="1"/>
</dbReference>
<reference evidence="10 11" key="1">
    <citation type="journal article" date="2021" name="Elife">
        <title>Chloroplast acquisition without the gene transfer in kleptoplastic sea slugs, Plakobranchus ocellatus.</title>
        <authorList>
            <person name="Maeda T."/>
            <person name="Takahashi S."/>
            <person name="Yoshida T."/>
            <person name="Shimamura S."/>
            <person name="Takaki Y."/>
            <person name="Nagai Y."/>
            <person name="Toyoda A."/>
            <person name="Suzuki Y."/>
            <person name="Arimoto A."/>
            <person name="Ishii H."/>
            <person name="Satoh N."/>
            <person name="Nishiyama T."/>
            <person name="Hasebe M."/>
            <person name="Maruyama T."/>
            <person name="Minagawa J."/>
            <person name="Obokata J."/>
            <person name="Shigenobu S."/>
        </authorList>
    </citation>
    <scope>NUCLEOTIDE SEQUENCE [LARGE SCALE GENOMIC DNA]</scope>
</reference>
<dbReference type="AlphaFoldDB" id="A0AAV4ATU6"/>
<feature type="domain" description="Thyroglobulin type-1" evidence="9">
    <location>
        <begin position="255"/>
        <end position="312"/>
    </location>
</feature>
<dbReference type="Gene3D" id="4.10.800.10">
    <property type="entry name" value="Thyroglobulin type-1"/>
    <property type="match status" value="3"/>
</dbReference>
<feature type="region of interest" description="Disordered" evidence="6">
    <location>
        <begin position="790"/>
        <end position="822"/>
    </location>
</feature>
<evidence type="ECO:0000313" key="10">
    <source>
        <dbReference type="EMBL" id="GFO09539.1"/>
    </source>
</evidence>
<evidence type="ECO:0000256" key="3">
    <source>
        <dbReference type="ARBA" id="ARBA00022737"/>
    </source>
</evidence>
<organism evidence="10 11">
    <name type="scientific">Plakobranchus ocellatus</name>
    <dbReference type="NCBI Taxonomy" id="259542"/>
    <lineage>
        <taxon>Eukaryota</taxon>
        <taxon>Metazoa</taxon>
        <taxon>Spiralia</taxon>
        <taxon>Lophotrochozoa</taxon>
        <taxon>Mollusca</taxon>
        <taxon>Gastropoda</taxon>
        <taxon>Heterobranchia</taxon>
        <taxon>Euthyneura</taxon>
        <taxon>Panpulmonata</taxon>
        <taxon>Sacoglossa</taxon>
        <taxon>Placobranchoidea</taxon>
        <taxon>Plakobranchidae</taxon>
        <taxon>Plakobranchus</taxon>
    </lineage>
</organism>
<dbReference type="Gene3D" id="4.10.410.10">
    <property type="entry name" value="Pancreatic trypsin inhibitor Kunitz domain"/>
    <property type="match status" value="1"/>
</dbReference>
<dbReference type="EMBL" id="BLXT01004106">
    <property type="protein sequence ID" value="GFO09539.1"/>
    <property type="molecule type" value="Genomic_DNA"/>
</dbReference>
<evidence type="ECO:0000256" key="1">
    <source>
        <dbReference type="ARBA" id="ARBA00004613"/>
    </source>
</evidence>
<evidence type="ECO:0000256" key="6">
    <source>
        <dbReference type="SAM" id="MobiDB-lite"/>
    </source>
</evidence>
<dbReference type="PROSITE" id="PS51162">
    <property type="entry name" value="THYROGLOBULIN_1_2"/>
    <property type="match status" value="4"/>
</dbReference>
<keyword evidence="7" id="KW-1133">Transmembrane helix</keyword>
<gene>
    <name evidence="10" type="ORF">PoB_003604400</name>
</gene>